<keyword evidence="3" id="KW-1185">Reference proteome</keyword>
<proteinExistence type="predicted"/>
<sequence length="326" mass="36052">MADTFNTKQIFSPRDVAYTIVNEDGASIYSCSPEAKKEFPDLDTNIISAVSLARRIQDPLAELVKVEPQHIGVGMYQHDIKKKQLEDALSEVVSECVSFVGVDLNTASQCLLRRIAGLSEKRAAQIIRHREANGPFLYRKQLTDVSGIGARIFEQCAGFLRSEDIGEPNFIDTIKSKKFNIPDLSEELGSSEETIKLVLDTLGKPLNYDLRTEISQIPLFKKGLVSIHDINVGTIVNGRIKNVTHFGCFIDIGVGTDGLIHTSKLNGCRLQLGDRAEAKVINIEISKKRIGLEALKNIVSFAEQKQFSPAPFNYGCLDPSIIMVET</sequence>
<gene>
    <name evidence="2" type="ORF">NQ317_013776</name>
</gene>
<dbReference type="InterPro" id="IPR012340">
    <property type="entry name" value="NA-bd_OB-fold"/>
</dbReference>
<evidence type="ECO:0000313" key="3">
    <source>
        <dbReference type="Proteomes" id="UP001162164"/>
    </source>
</evidence>
<dbReference type="PANTHER" id="PTHR10724">
    <property type="entry name" value="30S RIBOSOMAL PROTEIN S1"/>
    <property type="match status" value="1"/>
</dbReference>
<dbReference type="InterPro" id="IPR032639">
    <property type="entry name" value="Tex_YqgF"/>
</dbReference>
<name>A0ABQ9IWR6_9CUCU</name>
<evidence type="ECO:0000313" key="2">
    <source>
        <dbReference type="EMBL" id="KAJ8967307.1"/>
    </source>
</evidence>
<dbReference type="Gene3D" id="1.10.150.310">
    <property type="entry name" value="Tex RuvX-like domain-like"/>
    <property type="match status" value="1"/>
</dbReference>
<dbReference type="InterPro" id="IPR010994">
    <property type="entry name" value="RuvA_2-like"/>
</dbReference>
<protein>
    <recommendedName>
        <fullName evidence="1">S1 motif domain-containing protein</fullName>
    </recommendedName>
</protein>
<dbReference type="Pfam" id="PF00575">
    <property type="entry name" value="S1"/>
    <property type="match status" value="1"/>
</dbReference>
<dbReference type="SUPFAM" id="SSF50249">
    <property type="entry name" value="Nucleic acid-binding proteins"/>
    <property type="match status" value="1"/>
</dbReference>
<dbReference type="Gene3D" id="1.10.3500.10">
    <property type="entry name" value="Tex N-terminal region-like"/>
    <property type="match status" value="1"/>
</dbReference>
<comment type="caution">
    <text evidence="2">The sequence shown here is derived from an EMBL/GenBank/DDBJ whole genome shotgun (WGS) entry which is preliminary data.</text>
</comment>
<reference evidence="2" key="1">
    <citation type="journal article" date="2023" name="Insect Mol. Biol.">
        <title>Genome sequencing provides insights into the evolution of gene families encoding plant cell wall-degrading enzymes in longhorned beetles.</title>
        <authorList>
            <person name="Shin N.R."/>
            <person name="Okamura Y."/>
            <person name="Kirsch R."/>
            <person name="Pauchet Y."/>
        </authorList>
    </citation>
    <scope>NUCLEOTIDE SEQUENCE</scope>
    <source>
        <strain evidence="2">MMC_N1</strain>
    </source>
</reference>
<dbReference type="EMBL" id="JAPWTJ010002212">
    <property type="protein sequence ID" value="KAJ8967307.1"/>
    <property type="molecule type" value="Genomic_DNA"/>
</dbReference>
<accession>A0ABQ9IWR6</accession>
<dbReference type="InterPro" id="IPR003029">
    <property type="entry name" value="S1_domain"/>
</dbReference>
<dbReference type="Pfam" id="PF12836">
    <property type="entry name" value="HHH_3"/>
    <property type="match status" value="1"/>
</dbReference>
<dbReference type="InterPro" id="IPR012337">
    <property type="entry name" value="RNaseH-like_sf"/>
</dbReference>
<dbReference type="PROSITE" id="PS50126">
    <property type="entry name" value="S1"/>
    <property type="match status" value="1"/>
</dbReference>
<dbReference type="InterPro" id="IPR050437">
    <property type="entry name" value="Ribos_protein_bS1-like"/>
</dbReference>
<dbReference type="SUPFAM" id="SSF53098">
    <property type="entry name" value="Ribonuclease H-like"/>
    <property type="match status" value="1"/>
</dbReference>
<dbReference type="Gene3D" id="2.40.50.140">
    <property type="entry name" value="Nucleic acid-binding proteins"/>
    <property type="match status" value="1"/>
</dbReference>
<dbReference type="PANTHER" id="PTHR10724:SF10">
    <property type="entry name" value="S1 RNA-BINDING DOMAIN-CONTAINING PROTEIN 1"/>
    <property type="match status" value="1"/>
</dbReference>
<dbReference type="InterPro" id="IPR023323">
    <property type="entry name" value="Tex-like_dom_sf"/>
</dbReference>
<organism evidence="2 3">
    <name type="scientific">Molorchus minor</name>
    <dbReference type="NCBI Taxonomy" id="1323400"/>
    <lineage>
        <taxon>Eukaryota</taxon>
        <taxon>Metazoa</taxon>
        <taxon>Ecdysozoa</taxon>
        <taxon>Arthropoda</taxon>
        <taxon>Hexapoda</taxon>
        <taxon>Insecta</taxon>
        <taxon>Pterygota</taxon>
        <taxon>Neoptera</taxon>
        <taxon>Endopterygota</taxon>
        <taxon>Coleoptera</taxon>
        <taxon>Polyphaga</taxon>
        <taxon>Cucujiformia</taxon>
        <taxon>Chrysomeloidea</taxon>
        <taxon>Cerambycidae</taxon>
        <taxon>Lamiinae</taxon>
        <taxon>Monochamini</taxon>
        <taxon>Molorchus</taxon>
    </lineage>
</organism>
<dbReference type="Proteomes" id="UP001162164">
    <property type="component" value="Unassembled WGS sequence"/>
</dbReference>
<feature type="domain" description="S1 motif" evidence="1">
    <location>
        <begin position="233"/>
        <end position="295"/>
    </location>
</feature>
<dbReference type="Pfam" id="PF16921">
    <property type="entry name" value="Tex_YqgF"/>
    <property type="match status" value="1"/>
</dbReference>
<dbReference type="SUPFAM" id="SSF47781">
    <property type="entry name" value="RuvA domain 2-like"/>
    <property type="match status" value="1"/>
</dbReference>
<dbReference type="SMART" id="SM00316">
    <property type="entry name" value="S1"/>
    <property type="match status" value="1"/>
</dbReference>
<evidence type="ECO:0000259" key="1">
    <source>
        <dbReference type="PROSITE" id="PS50126"/>
    </source>
</evidence>